<accession>A0ABR3C4U5</accession>
<dbReference type="Proteomes" id="UP000054399">
    <property type="component" value="Unassembled WGS sequence"/>
</dbReference>
<reference evidence="1" key="1">
    <citation type="submission" date="2015-01" db="EMBL/GenBank/DDBJ databases">
        <authorList>
            <consortium name="The Broad Institute Genomics Platform"/>
            <person name="Cuomo C."/>
            <person name="Litvintseva A."/>
            <person name="Chen Y."/>
            <person name="Heitman J."/>
            <person name="Sun S."/>
            <person name="Springer D."/>
            <person name="Dromer F."/>
            <person name="Young S."/>
            <person name="Zeng Q."/>
            <person name="Gargeya S."/>
            <person name="Abouelleil A."/>
            <person name="Alvarado L."/>
            <person name="Chapman S.B."/>
            <person name="Gainer-Dewar J."/>
            <person name="Goldberg J."/>
            <person name="Griggs A."/>
            <person name="Gujja S."/>
            <person name="Hansen M."/>
            <person name="Howarth C."/>
            <person name="Imamovic A."/>
            <person name="Larimer J."/>
            <person name="Murphy C."/>
            <person name="Naylor J."/>
            <person name="Pearson M."/>
            <person name="Priest M."/>
            <person name="Roberts A."/>
            <person name="Saif S."/>
            <person name="Shea T."/>
            <person name="Sykes S."/>
            <person name="Wortman J."/>
            <person name="Nusbaum C."/>
            <person name="Birren B."/>
        </authorList>
    </citation>
    <scope>NUCLEOTIDE SEQUENCE</scope>
    <source>
        <strain evidence="1">IND107</strain>
    </source>
</reference>
<dbReference type="RefSeq" id="XP_066616918.1">
    <property type="nucleotide sequence ID" value="XM_066755017.1"/>
</dbReference>
<dbReference type="EMBL" id="ATAM02000001">
    <property type="protein sequence ID" value="KAL0255641.1"/>
    <property type="molecule type" value="Genomic_DNA"/>
</dbReference>
<evidence type="ECO:0000313" key="1">
    <source>
        <dbReference type="EMBL" id="KAL0255641.1"/>
    </source>
</evidence>
<gene>
    <name evidence="1" type="ORF">I308_100446</name>
</gene>
<evidence type="ECO:0000313" key="2">
    <source>
        <dbReference type="Proteomes" id="UP000054399"/>
    </source>
</evidence>
<protein>
    <submittedName>
        <fullName evidence="1">Uncharacterized protein</fullName>
    </submittedName>
</protein>
<reference evidence="1" key="2">
    <citation type="submission" date="2024-01" db="EMBL/GenBank/DDBJ databases">
        <title>Comparative genomics of Cryptococcus and Kwoniella reveals pathogenesis evolution and contrasting modes of karyotype evolution via chromosome fusion or intercentromeric recombination.</title>
        <authorList>
            <person name="Coelho M.A."/>
            <person name="David-Palma M."/>
            <person name="Shea T."/>
            <person name="Bowers K."/>
            <person name="Mcginley-Smith S."/>
            <person name="Mohammad A.W."/>
            <person name="Gnirke A."/>
            <person name="Yurkov A.M."/>
            <person name="Nowrousian M."/>
            <person name="Sun S."/>
            <person name="Cuomo C.A."/>
            <person name="Heitman J."/>
        </authorList>
    </citation>
    <scope>NUCLEOTIDE SEQUENCE</scope>
    <source>
        <strain evidence="1">IND107</strain>
    </source>
</reference>
<dbReference type="GeneID" id="91987304"/>
<comment type="caution">
    <text evidence="1">The sequence shown here is derived from an EMBL/GenBank/DDBJ whole genome shotgun (WGS) entry which is preliminary data.</text>
</comment>
<name>A0ABR3C4U5_9TREE</name>
<proteinExistence type="predicted"/>
<keyword evidence="2" id="KW-1185">Reference proteome</keyword>
<organism evidence="1 2">
    <name type="scientific">Cryptococcus tetragattii IND107</name>
    <dbReference type="NCBI Taxonomy" id="1296105"/>
    <lineage>
        <taxon>Eukaryota</taxon>
        <taxon>Fungi</taxon>
        <taxon>Dikarya</taxon>
        <taxon>Basidiomycota</taxon>
        <taxon>Agaricomycotina</taxon>
        <taxon>Tremellomycetes</taxon>
        <taxon>Tremellales</taxon>
        <taxon>Cryptococcaceae</taxon>
        <taxon>Cryptococcus</taxon>
        <taxon>Cryptococcus gattii species complex</taxon>
    </lineage>
</organism>
<sequence length="66" mass="7432">MSSASSYYGHCPVSSLISKHGTVRNTPREEQASADDDYRQILARDLRESRRDLLCTLRPASLFCLS</sequence>